<organism evidence="1">
    <name type="scientific">Anguilla anguilla</name>
    <name type="common">European freshwater eel</name>
    <name type="synonym">Muraena anguilla</name>
    <dbReference type="NCBI Taxonomy" id="7936"/>
    <lineage>
        <taxon>Eukaryota</taxon>
        <taxon>Metazoa</taxon>
        <taxon>Chordata</taxon>
        <taxon>Craniata</taxon>
        <taxon>Vertebrata</taxon>
        <taxon>Euteleostomi</taxon>
        <taxon>Actinopterygii</taxon>
        <taxon>Neopterygii</taxon>
        <taxon>Teleostei</taxon>
        <taxon>Anguilliformes</taxon>
        <taxon>Anguillidae</taxon>
        <taxon>Anguilla</taxon>
    </lineage>
</organism>
<name>A0A0E9X8T5_ANGAN</name>
<sequence length="49" mass="5770">MAFTHAVQRRQELHTRLDRVTGVFLGPHRPISHFRVCKPDVGVSYFRSY</sequence>
<dbReference type="EMBL" id="GBXM01009410">
    <property type="protein sequence ID" value="JAH99167.1"/>
    <property type="molecule type" value="Transcribed_RNA"/>
</dbReference>
<evidence type="ECO:0000313" key="1">
    <source>
        <dbReference type="EMBL" id="JAH99167.1"/>
    </source>
</evidence>
<dbReference type="AlphaFoldDB" id="A0A0E9X8T5"/>
<reference evidence="1" key="2">
    <citation type="journal article" date="2015" name="Fish Shellfish Immunol.">
        <title>Early steps in the European eel (Anguilla anguilla)-Vibrio vulnificus interaction in the gills: Role of the RtxA13 toxin.</title>
        <authorList>
            <person name="Callol A."/>
            <person name="Pajuelo D."/>
            <person name="Ebbesson L."/>
            <person name="Teles M."/>
            <person name="MacKenzie S."/>
            <person name="Amaro C."/>
        </authorList>
    </citation>
    <scope>NUCLEOTIDE SEQUENCE</scope>
</reference>
<reference evidence="1" key="1">
    <citation type="submission" date="2014-11" db="EMBL/GenBank/DDBJ databases">
        <authorList>
            <person name="Amaro Gonzalez C."/>
        </authorList>
    </citation>
    <scope>NUCLEOTIDE SEQUENCE</scope>
</reference>
<proteinExistence type="predicted"/>
<accession>A0A0E9X8T5</accession>
<protein>
    <submittedName>
        <fullName evidence="1">Uncharacterized protein</fullName>
    </submittedName>
</protein>